<dbReference type="SUPFAM" id="SSF54368">
    <property type="entry name" value="Glutamine synthetase, N-terminal domain"/>
    <property type="match status" value="1"/>
</dbReference>
<dbReference type="RefSeq" id="WP_128230048.1">
    <property type="nucleotide sequence ID" value="NZ_SACR01000005.1"/>
</dbReference>
<dbReference type="Gene3D" id="3.30.590.10">
    <property type="entry name" value="Glutamine synthetase/guanido kinase, catalytic domain"/>
    <property type="match status" value="1"/>
</dbReference>
<evidence type="ECO:0000256" key="2">
    <source>
        <dbReference type="PROSITE-ProRule" id="PRU01331"/>
    </source>
</evidence>
<dbReference type="AlphaFoldDB" id="A0A437RCQ4"/>
<evidence type="ECO:0000256" key="1">
    <source>
        <dbReference type="ARBA" id="ARBA00022598"/>
    </source>
</evidence>
<dbReference type="EMBL" id="SACR01000005">
    <property type="protein sequence ID" value="RVU44503.1"/>
    <property type="molecule type" value="Genomic_DNA"/>
</dbReference>
<evidence type="ECO:0000256" key="3">
    <source>
        <dbReference type="RuleBase" id="RU000384"/>
    </source>
</evidence>
<dbReference type="Pfam" id="PF00120">
    <property type="entry name" value="Gln-synt_C"/>
    <property type="match status" value="1"/>
</dbReference>
<dbReference type="PANTHER" id="PTHR43785:SF12">
    <property type="entry name" value="TYPE-1 GLUTAMINE SYNTHETASE 2"/>
    <property type="match status" value="1"/>
</dbReference>
<accession>A0A437RCQ4</accession>
<dbReference type="PROSITE" id="PS51987">
    <property type="entry name" value="GS_CATALYTIC"/>
    <property type="match status" value="1"/>
</dbReference>
<reference evidence="5 6" key="1">
    <citation type="submission" date="2019-01" db="EMBL/GenBank/DDBJ databases">
        <authorList>
            <person name="Chen W.-M."/>
        </authorList>
    </citation>
    <scope>NUCLEOTIDE SEQUENCE [LARGE SCALE GENOMIC DNA]</scope>
    <source>
        <strain evidence="5 6">KYPY4</strain>
    </source>
</reference>
<sequence length="508" mass="53737">MSLAQRCGAHGPAREAACASVLQQVRDAGLQQVRVAWADLQGQHRCKTLPVAGADGQAALAAALQGGIGMVSTLLLKDSSDRTALPVFEAGALAAVPGLAGYGAANNVLLLPAPESFTVLPWAPQVGWLRAEPWWPDGRPVAADPRRVLQQALAELAAFEGRGCTLRCGLELEFHVHRMTDDSLTADGPSAGAWPAEAPALRHTHPGWQLLSEAHTDACDEVLQTVQRTALGLGLPLRSLEIEMGPSQFEAVFAPTDALTAADQALAFRNGLRQALRRVGYHASFACKPPLAGSVGSGWHLHQSLVDAQGRNAFMPLAGGRAERPAHDAQRWLSATGAHWLAGLLAHVRGLTALCAPSIPAYARYQGGVMAPRAAVWGRDNRGAMLRVVGNDAADETDTATRVENRLAEPLANPYLMLAGQVFAGLHGLRIALPAPAGSEAPYDPAHPALPATLDEALVALEADPVLMQGLGAPMAAVYAAVRRQELARHAAATDKTEWERREYFARS</sequence>
<evidence type="ECO:0000259" key="4">
    <source>
        <dbReference type="PROSITE" id="PS51987"/>
    </source>
</evidence>
<dbReference type="InterPro" id="IPR008146">
    <property type="entry name" value="Gln_synth_cat_dom"/>
</dbReference>
<dbReference type="InterPro" id="IPR014746">
    <property type="entry name" value="Gln_synth/guanido_kin_cat_dom"/>
</dbReference>
<keyword evidence="6" id="KW-1185">Reference proteome</keyword>
<dbReference type="SMART" id="SM01230">
    <property type="entry name" value="Gln-synt_C"/>
    <property type="match status" value="1"/>
</dbReference>
<evidence type="ECO:0000313" key="6">
    <source>
        <dbReference type="Proteomes" id="UP000285575"/>
    </source>
</evidence>
<dbReference type="Gene3D" id="3.10.20.70">
    <property type="entry name" value="Glutamine synthetase, N-terminal domain"/>
    <property type="match status" value="1"/>
</dbReference>
<evidence type="ECO:0000313" key="5">
    <source>
        <dbReference type="EMBL" id="RVU44503.1"/>
    </source>
</evidence>
<protein>
    <submittedName>
        <fullName evidence="5">Glutamine synthetase</fullName>
    </submittedName>
</protein>
<dbReference type="SUPFAM" id="SSF55931">
    <property type="entry name" value="Glutamine synthetase/guanido kinase"/>
    <property type="match status" value="1"/>
</dbReference>
<dbReference type="PANTHER" id="PTHR43785">
    <property type="entry name" value="GAMMA-GLUTAMYLPUTRESCINE SYNTHETASE"/>
    <property type="match status" value="1"/>
</dbReference>
<proteinExistence type="inferred from homology"/>
<comment type="similarity">
    <text evidence="2 3">Belongs to the glutamine synthetase family.</text>
</comment>
<feature type="domain" description="GS catalytic" evidence="4">
    <location>
        <begin position="145"/>
        <end position="508"/>
    </location>
</feature>
<organism evidence="5 6">
    <name type="scientific">Rubrivivax rivuli</name>
    <dbReference type="NCBI Taxonomy" id="1862385"/>
    <lineage>
        <taxon>Bacteria</taxon>
        <taxon>Pseudomonadati</taxon>
        <taxon>Pseudomonadota</taxon>
        <taxon>Betaproteobacteria</taxon>
        <taxon>Burkholderiales</taxon>
        <taxon>Sphaerotilaceae</taxon>
        <taxon>Rubrivivax</taxon>
    </lineage>
</organism>
<name>A0A437RCQ4_9BURK</name>
<dbReference type="OrthoDB" id="9807095at2"/>
<keyword evidence="1" id="KW-0436">Ligase</keyword>
<dbReference type="InterPro" id="IPR036651">
    <property type="entry name" value="Gln_synt_N_sf"/>
</dbReference>
<dbReference type="Proteomes" id="UP000285575">
    <property type="component" value="Unassembled WGS sequence"/>
</dbReference>
<comment type="caution">
    <text evidence="5">The sequence shown here is derived from an EMBL/GenBank/DDBJ whole genome shotgun (WGS) entry which is preliminary data.</text>
</comment>
<dbReference type="GO" id="GO:0006542">
    <property type="term" value="P:glutamine biosynthetic process"/>
    <property type="evidence" value="ECO:0007669"/>
    <property type="project" value="InterPro"/>
</dbReference>
<dbReference type="GO" id="GO:0004356">
    <property type="term" value="F:glutamine synthetase activity"/>
    <property type="evidence" value="ECO:0007669"/>
    <property type="project" value="InterPro"/>
</dbReference>
<gene>
    <name evidence="5" type="ORF">EOE66_17730</name>
</gene>